<evidence type="ECO:0000313" key="3">
    <source>
        <dbReference type="EMBL" id="ASA48538.1"/>
    </source>
</evidence>
<sequence length="94" mass="10096">MSAVASSPGYPDFHHPLQFRRQEALWKQYCSLKHREFCACPNFLDHFKWSTGERGGGDPEDQDGGATGGGDIGGDTPIGITGGEGDISDAELLQ</sequence>
<dbReference type="EMBL" id="KY246491">
    <property type="protein sequence ID" value="ASA48538.1"/>
    <property type="molecule type" value="Genomic_DNA"/>
</dbReference>
<evidence type="ECO:0000256" key="1">
    <source>
        <dbReference type="SAM" id="MobiDB-lite"/>
    </source>
</evidence>
<protein>
    <submittedName>
        <fullName evidence="3">ORF2</fullName>
    </submittedName>
</protein>
<proteinExistence type="predicted"/>
<dbReference type="Pfam" id="PF02957">
    <property type="entry name" value="TT_ORF2-like"/>
    <property type="match status" value="1"/>
</dbReference>
<dbReference type="InterPro" id="IPR004118">
    <property type="entry name" value="HEV_TT_vir_Orf2/Gyrovir_Vp2_N"/>
</dbReference>
<evidence type="ECO:0000259" key="2">
    <source>
        <dbReference type="Pfam" id="PF02957"/>
    </source>
</evidence>
<feature type="region of interest" description="Disordered" evidence="1">
    <location>
        <begin position="49"/>
        <end position="94"/>
    </location>
</feature>
<accession>A0A1Z2RVC7</accession>
<name>A0A1Z2RVC7_9VIRU</name>
<reference evidence="3" key="1">
    <citation type="journal article" date="2017" name="Virus Evol.">
        <title>Diverse and highly recombinant anelloviruses associated with Weddell seals in Antarctica.</title>
        <authorList>
            <person name="Fahsbender E."/>
            <person name="Burns J.M."/>
            <person name="Kim S."/>
            <person name="Kraberger S."/>
            <person name="Frankfurter G."/>
            <person name="Eilers A."/>
            <person name="Shero M."/>
            <person name="Beltran R."/>
            <person name="Kirkham A."/>
            <person name="McCorkell R."/>
            <person name="Berngartt R."/>
            <person name="Male M.F."/>
            <person name="Ballard G."/>
            <person name="Ainley D.G."/>
            <person name="Breitbart M."/>
            <person name="Varsani A."/>
        </authorList>
    </citation>
    <scope>NUCLEOTIDE SEQUENCE</scope>
    <source>
        <strain evidence="3">TTLwV-1_gt9_wsn32</strain>
    </source>
</reference>
<feature type="domain" description="Hepatitis TT virus Orf2/Gyrovirus Vp2 N-terminal" evidence="2">
    <location>
        <begin position="20"/>
        <end position="67"/>
    </location>
</feature>
<organism evidence="3">
    <name type="scientific">Torque teno Leptonychotes weddellii virus-1</name>
    <dbReference type="NCBI Taxonomy" id="2012676"/>
    <lineage>
        <taxon>Viruses</taxon>
        <taxon>Monodnaviria</taxon>
        <taxon>Shotokuvirae</taxon>
        <taxon>Commensaviricota</taxon>
        <taxon>Cardeaviricetes</taxon>
        <taxon>Sanitavirales</taxon>
        <taxon>Anelloviridae</taxon>
        <taxon>Lambdatorquevirus</taxon>
        <taxon>Lambdatorquevirus phoci5</taxon>
    </lineage>
</organism>